<evidence type="ECO:0000313" key="2">
    <source>
        <dbReference type="EMBL" id="KAG9064031.1"/>
    </source>
</evidence>
<keyword evidence="3" id="KW-1185">Reference proteome</keyword>
<dbReference type="EMBL" id="JAHRHY010000015">
    <property type="protein sequence ID" value="KAG9064031.1"/>
    <property type="molecule type" value="Genomic_DNA"/>
</dbReference>
<evidence type="ECO:0000259" key="1">
    <source>
        <dbReference type="Pfam" id="PF16787"/>
    </source>
</evidence>
<accession>A0A9P8BQK7</accession>
<protein>
    <recommendedName>
        <fullName evidence="1">Ndc10 domain-containing protein</fullName>
    </recommendedName>
</protein>
<dbReference type="Gene3D" id="1.10.443.20">
    <property type="entry name" value="Centromere DNA-binding protein complex CBF3 subunit, domain 2"/>
    <property type="match status" value="1"/>
</dbReference>
<name>A0A9P8BQK7_9FUNG</name>
<dbReference type="Proteomes" id="UP000707451">
    <property type="component" value="Unassembled WGS sequence"/>
</dbReference>
<organism evidence="2 3">
    <name type="scientific">Linnemannia hyalina</name>
    <dbReference type="NCBI Taxonomy" id="64524"/>
    <lineage>
        <taxon>Eukaryota</taxon>
        <taxon>Fungi</taxon>
        <taxon>Fungi incertae sedis</taxon>
        <taxon>Mucoromycota</taxon>
        <taxon>Mortierellomycotina</taxon>
        <taxon>Mortierellomycetes</taxon>
        <taxon>Mortierellales</taxon>
        <taxon>Mortierellaceae</taxon>
        <taxon>Linnemannia</taxon>
    </lineage>
</organism>
<gene>
    <name evidence="2" type="ORF">KI688_004145</name>
</gene>
<comment type="caution">
    <text evidence="2">The sequence shown here is derived from an EMBL/GenBank/DDBJ whole genome shotgun (WGS) entry which is preliminary data.</text>
</comment>
<evidence type="ECO:0000313" key="3">
    <source>
        <dbReference type="Proteomes" id="UP000707451"/>
    </source>
</evidence>
<reference evidence="2" key="1">
    <citation type="submission" date="2021-06" db="EMBL/GenBank/DDBJ databases">
        <title>Genome Sequence of Mortierella hyaline Strain SCG-10, a Cold-Adapted, Nitrate-Reducing Fungus Isolated from Soil in Minnesota, USA.</title>
        <authorList>
            <person name="Aldossari N."/>
        </authorList>
    </citation>
    <scope>NUCLEOTIDE SEQUENCE</scope>
    <source>
        <strain evidence="2">SCG-10</strain>
    </source>
</reference>
<dbReference type="AlphaFoldDB" id="A0A9P8BQK7"/>
<dbReference type="GO" id="GO:0003677">
    <property type="term" value="F:DNA binding"/>
    <property type="evidence" value="ECO:0007669"/>
    <property type="project" value="InterPro"/>
</dbReference>
<proteinExistence type="predicted"/>
<dbReference type="OrthoDB" id="2445036at2759"/>
<sequence length="64" mass="7403">MLYATTYRHKDSRRCTVGAFSFYMLERFMINKESPPDFSDVDKWKDIKVLVGSDVPSVPDPDLS</sequence>
<dbReference type="Pfam" id="PF16787">
    <property type="entry name" value="NDC10_II"/>
    <property type="match status" value="1"/>
</dbReference>
<dbReference type="InterPro" id="IPR038279">
    <property type="entry name" value="Ndc10_dom2_sf"/>
</dbReference>
<feature type="domain" description="Ndc10" evidence="1">
    <location>
        <begin position="3"/>
        <end position="60"/>
    </location>
</feature>
<dbReference type="InterPro" id="IPR031872">
    <property type="entry name" value="NDC10_II"/>
</dbReference>